<dbReference type="Pfam" id="PF01381">
    <property type="entry name" value="HTH_3"/>
    <property type="match status" value="1"/>
</dbReference>
<sequence>MKNNRDTVVFDLRDLSIPDDYYSISQPKLEIIDSIKKEINKKGLTVRKLGNIIGMKHPQIVRVTNGENYNIETLLKILNALDLEIVIREKK</sequence>
<dbReference type="Gene3D" id="1.10.260.40">
    <property type="entry name" value="lambda repressor-like DNA-binding domains"/>
    <property type="match status" value="1"/>
</dbReference>
<dbReference type="PROSITE" id="PS50943">
    <property type="entry name" value="HTH_CROC1"/>
    <property type="match status" value="1"/>
</dbReference>
<accession>A0ABW4RFB1</accession>
<name>A0ABW4RFB1_9BACL</name>
<comment type="caution">
    <text evidence="2">The sequence shown here is derived from an EMBL/GenBank/DDBJ whole genome shotgun (WGS) entry which is preliminary data.</text>
</comment>
<dbReference type="Proteomes" id="UP001597233">
    <property type="component" value="Unassembled WGS sequence"/>
</dbReference>
<proteinExistence type="predicted"/>
<gene>
    <name evidence="2" type="ORF">ACFSC9_05515</name>
</gene>
<dbReference type="EMBL" id="JBHUEH010000010">
    <property type="protein sequence ID" value="MFD1884979.1"/>
    <property type="molecule type" value="Genomic_DNA"/>
</dbReference>
<dbReference type="SMART" id="SM00530">
    <property type="entry name" value="HTH_XRE"/>
    <property type="match status" value="1"/>
</dbReference>
<reference evidence="3" key="1">
    <citation type="journal article" date="2019" name="Int. J. Syst. Evol. Microbiol.">
        <title>The Global Catalogue of Microorganisms (GCM) 10K type strain sequencing project: providing services to taxonomists for standard genome sequencing and annotation.</title>
        <authorList>
            <consortium name="The Broad Institute Genomics Platform"/>
            <consortium name="The Broad Institute Genome Sequencing Center for Infectious Disease"/>
            <person name="Wu L."/>
            <person name="Ma J."/>
        </authorList>
    </citation>
    <scope>NUCLEOTIDE SEQUENCE [LARGE SCALE GENOMIC DNA]</scope>
    <source>
        <strain evidence="3">CCUG 54950</strain>
    </source>
</reference>
<feature type="domain" description="HTH cro/C1-type" evidence="1">
    <location>
        <begin position="35"/>
        <end position="88"/>
    </location>
</feature>
<dbReference type="SUPFAM" id="SSF47413">
    <property type="entry name" value="lambda repressor-like DNA-binding domains"/>
    <property type="match status" value="1"/>
</dbReference>
<keyword evidence="3" id="KW-1185">Reference proteome</keyword>
<protein>
    <submittedName>
        <fullName evidence="2">XRE family transcriptional regulator</fullName>
    </submittedName>
</protein>
<dbReference type="RefSeq" id="WP_347324615.1">
    <property type="nucleotide sequence ID" value="NZ_JBCGUH010000003.1"/>
</dbReference>
<evidence type="ECO:0000313" key="2">
    <source>
        <dbReference type="EMBL" id="MFD1884979.1"/>
    </source>
</evidence>
<evidence type="ECO:0000313" key="3">
    <source>
        <dbReference type="Proteomes" id="UP001597233"/>
    </source>
</evidence>
<organism evidence="2 3">
    <name type="scientific">Paenibacillus wenxiniae</name>
    <dbReference type="NCBI Taxonomy" id="1636843"/>
    <lineage>
        <taxon>Bacteria</taxon>
        <taxon>Bacillati</taxon>
        <taxon>Bacillota</taxon>
        <taxon>Bacilli</taxon>
        <taxon>Bacillales</taxon>
        <taxon>Paenibacillaceae</taxon>
        <taxon>Paenibacillus</taxon>
    </lineage>
</organism>
<dbReference type="InterPro" id="IPR001387">
    <property type="entry name" value="Cro/C1-type_HTH"/>
</dbReference>
<dbReference type="InterPro" id="IPR010982">
    <property type="entry name" value="Lambda_DNA-bd_dom_sf"/>
</dbReference>
<dbReference type="CDD" id="cd00093">
    <property type="entry name" value="HTH_XRE"/>
    <property type="match status" value="1"/>
</dbReference>
<evidence type="ECO:0000259" key="1">
    <source>
        <dbReference type="PROSITE" id="PS50943"/>
    </source>
</evidence>